<dbReference type="InterPro" id="IPR027450">
    <property type="entry name" value="AlkB-like"/>
</dbReference>
<feature type="compositionally biased region" description="Polar residues" evidence="2">
    <location>
        <begin position="361"/>
        <end position="370"/>
    </location>
</feature>
<dbReference type="PANTHER" id="PTHR31212:SF5">
    <property type="entry name" value="ISOCHORISMATASE FAMILY PROTEIN FAMILY (AFU_ORTHOLOGUE AFUA_3G14500)"/>
    <property type="match status" value="1"/>
</dbReference>
<dbReference type="SUPFAM" id="SSF47616">
    <property type="entry name" value="GST C-terminal domain-like"/>
    <property type="match status" value="1"/>
</dbReference>
<dbReference type="PROSITE" id="PS51471">
    <property type="entry name" value="FE2OG_OXY"/>
    <property type="match status" value="1"/>
</dbReference>
<dbReference type="CDD" id="cd00299">
    <property type="entry name" value="GST_C_family"/>
    <property type="match status" value="1"/>
</dbReference>
<proteinExistence type="inferred from homology"/>
<feature type="compositionally biased region" description="Basic and acidic residues" evidence="2">
    <location>
        <begin position="408"/>
        <end position="435"/>
    </location>
</feature>
<dbReference type="SUPFAM" id="SSF52499">
    <property type="entry name" value="Isochorismatase-like hydrolases"/>
    <property type="match status" value="1"/>
</dbReference>
<dbReference type="Pfam" id="PF13532">
    <property type="entry name" value="2OG-FeII_Oxy_2"/>
    <property type="match status" value="1"/>
</dbReference>
<dbReference type="EMBL" id="MU005776">
    <property type="protein sequence ID" value="KAF2706123.1"/>
    <property type="molecule type" value="Genomic_DNA"/>
</dbReference>
<dbReference type="Gene3D" id="1.20.1050.10">
    <property type="match status" value="1"/>
</dbReference>
<dbReference type="SUPFAM" id="SSF51197">
    <property type="entry name" value="Clavaminate synthase-like"/>
    <property type="match status" value="1"/>
</dbReference>
<dbReference type="InterPro" id="IPR032854">
    <property type="entry name" value="ALKBH3"/>
</dbReference>
<evidence type="ECO:0000256" key="2">
    <source>
        <dbReference type="SAM" id="MobiDB-lite"/>
    </source>
</evidence>
<feature type="compositionally biased region" description="Low complexity" evidence="2">
    <location>
        <begin position="324"/>
        <end position="340"/>
    </location>
</feature>
<feature type="domain" description="Fe2OG dioxygenase" evidence="3">
    <location>
        <begin position="660"/>
        <end position="779"/>
    </location>
</feature>
<comment type="similarity">
    <text evidence="1">Belongs to the isochorismatase family.</text>
</comment>
<evidence type="ECO:0000313" key="4">
    <source>
        <dbReference type="EMBL" id="KAF2706123.1"/>
    </source>
</evidence>
<sequence>MMSLSDLLAQNQPQFQTHPALLLIGLQNDFINPDGRLPVNTTSNAFLDRIHTLIPKFRQHSANVIWIQTIYEADRMANDPSTGEGDAVVVGGLVDGLVDSSTDDDDDLPKDHTVPAVSRSSKHKQRALDLLKRVSARRRTIPREEAQAAAEEDEELFLLRASKKGAACLPNTTGVDFVDYVKSSIQASDTVVRTSNYSAFQGTSLLLILRAKLVTELYICGCITNISVLATVIDAARHGIKIHVVEDCLGFRRQPRHDMALKRMVEFFDAYVVTSTEILNQEPSDEAKSQSWSSVENGSRQSMDALKDLVGKLTIAEDELGQQPPATSSKASSSRASIPAVIINGHGRTPSDVSKAESRATTDTNLSDNQFADILTRGAEVPADERGKDPPLKQNLVKSKIRMRTRSSKTDSKSNSKSKKEKEDKKTKGDEKKGESSSVPEAAAAEAVTATEPPAPRPPAITKAESGDKLREAPSRRQQSLKASVSQPALSSIGLESRERPLRSTPSRMRLALSRSSKSDSKVPAAQPPKSPAKTPAEKGKTTKLPSLANFPILGPGDTIAEGDSRIIYDFFPQHLKHPTNRTEPLKDLIFGQLYNEIQWQNMFHQTGQVPRLVCCQGEFGADGSMPVYRHPTDQALPLLKFSPKVRVIQRQAERLVGHPLNHVLIQLYRSGQDFISEHSDKTLDIVKGSSIVNVSLGAQRTMRLRAKKADKTEGSTEPAARETQRVAMPHNSMFVLGLKSNQRWLHGIQPDKRLQTERSEVEEAFGGARISLTFRNIGTFLDAEENKIWGQGATCKEQRDAQDVINDDESSNERVVRAFSRENHQVDFDWDACYGAGFDVLHFRNTPEDAPIFFGSMHKVENRIVQLFLAEAKINHIYLEAPALDKAFETERRVCYRDNDVNHTQVVDAVPIICYLNQYHALDRDDRGRACTAASYEVFAILSALLKAWNKRTDSSTSLADLTDMLDRLEDRQSQGPGPFIAGRRFSIGDCAVWPALDEIITTSGEWSQDRYPSLTEYYKMLWKKRRTVSKLRPEMPKIKKTAEVEQTKEGDVEAGLVEKLEKVVLEKGDDEEEG</sequence>
<gene>
    <name evidence="4" type="ORF">K504DRAFT_386081</name>
</gene>
<dbReference type="PANTHER" id="PTHR31212">
    <property type="entry name" value="ALPHA-KETOGLUTARATE-DEPENDENT DIOXYGENASE ALKB HOMOLOG 3"/>
    <property type="match status" value="1"/>
</dbReference>
<dbReference type="InterPro" id="IPR000868">
    <property type="entry name" value="Isochorismatase-like_dom"/>
</dbReference>
<feature type="compositionally biased region" description="Polar residues" evidence="2">
    <location>
        <begin position="476"/>
        <end position="490"/>
    </location>
</feature>
<reference evidence="4" key="1">
    <citation type="journal article" date="2020" name="Stud. Mycol.">
        <title>101 Dothideomycetes genomes: a test case for predicting lifestyles and emergence of pathogens.</title>
        <authorList>
            <person name="Haridas S."/>
            <person name="Albert R."/>
            <person name="Binder M."/>
            <person name="Bloem J."/>
            <person name="Labutti K."/>
            <person name="Salamov A."/>
            <person name="Andreopoulos B."/>
            <person name="Baker S."/>
            <person name="Barry K."/>
            <person name="Bills G."/>
            <person name="Bluhm B."/>
            <person name="Cannon C."/>
            <person name="Castanera R."/>
            <person name="Culley D."/>
            <person name="Daum C."/>
            <person name="Ezra D."/>
            <person name="Gonzalez J."/>
            <person name="Henrissat B."/>
            <person name="Kuo A."/>
            <person name="Liang C."/>
            <person name="Lipzen A."/>
            <person name="Lutzoni F."/>
            <person name="Magnuson J."/>
            <person name="Mondo S."/>
            <person name="Nolan M."/>
            <person name="Ohm R."/>
            <person name="Pangilinan J."/>
            <person name="Park H.-J."/>
            <person name="Ramirez L."/>
            <person name="Alfaro M."/>
            <person name="Sun H."/>
            <person name="Tritt A."/>
            <person name="Yoshinaga Y."/>
            <person name="Zwiers L.-H."/>
            <person name="Turgeon B."/>
            <person name="Goodwin S."/>
            <person name="Spatafora J."/>
            <person name="Crous P."/>
            <person name="Grigoriev I."/>
        </authorList>
    </citation>
    <scope>NUCLEOTIDE SEQUENCE</scope>
    <source>
        <strain evidence="4">CBS 279.74</strain>
    </source>
</reference>
<dbReference type="CDD" id="cd00431">
    <property type="entry name" value="cysteine_hydrolases"/>
    <property type="match status" value="1"/>
</dbReference>
<dbReference type="InterPro" id="IPR036282">
    <property type="entry name" value="Glutathione-S-Trfase_C_sf"/>
</dbReference>
<evidence type="ECO:0000313" key="5">
    <source>
        <dbReference type="Proteomes" id="UP000799428"/>
    </source>
</evidence>
<name>A0A6G1K0J1_9PLEO</name>
<feature type="region of interest" description="Disordered" evidence="2">
    <location>
        <begin position="318"/>
        <end position="549"/>
    </location>
</feature>
<protein>
    <recommendedName>
        <fullName evidence="3">Fe2OG dioxygenase domain-containing protein</fullName>
    </recommendedName>
</protein>
<dbReference type="Gene3D" id="3.40.50.850">
    <property type="entry name" value="Isochorismatase-like"/>
    <property type="match status" value="1"/>
</dbReference>
<dbReference type="Pfam" id="PF00857">
    <property type="entry name" value="Isochorismatase"/>
    <property type="match status" value="1"/>
</dbReference>
<dbReference type="Gene3D" id="2.60.120.590">
    <property type="entry name" value="Alpha-ketoglutarate-dependent dioxygenase AlkB-like"/>
    <property type="match status" value="1"/>
</dbReference>
<feature type="compositionally biased region" description="Basic and acidic residues" evidence="2">
    <location>
        <begin position="465"/>
        <end position="475"/>
    </location>
</feature>
<dbReference type="GO" id="GO:0006307">
    <property type="term" value="P:DNA alkylation repair"/>
    <property type="evidence" value="ECO:0007669"/>
    <property type="project" value="InterPro"/>
</dbReference>
<dbReference type="Proteomes" id="UP000799428">
    <property type="component" value="Unassembled WGS sequence"/>
</dbReference>
<feature type="region of interest" description="Disordered" evidence="2">
    <location>
        <begin position="100"/>
        <end position="120"/>
    </location>
</feature>
<evidence type="ECO:0000256" key="1">
    <source>
        <dbReference type="ARBA" id="ARBA00006336"/>
    </source>
</evidence>
<dbReference type="GO" id="GO:0051213">
    <property type="term" value="F:dioxygenase activity"/>
    <property type="evidence" value="ECO:0007669"/>
    <property type="project" value="InterPro"/>
</dbReference>
<evidence type="ECO:0000259" key="3">
    <source>
        <dbReference type="PROSITE" id="PS51471"/>
    </source>
</evidence>
<keyword evidence="5" id="KW-1185">Reference proteome</keyword>
<feature type="compositionally biased region" description="Low complexity" evidence="2">
    <location>
        <begin position="436"/>
        <end position="452"/>
    </location>
</feature>
<dbReference type="AlphaFoldDB" id="A0A6G1K0J1"/>
<dbReference type="OrthoDB" id="445341at2759"/>
<organism evidence="4 5">
    <name type="scientific">Pleomassaria siparia CBS 279.74</name>
    <dbReference type="NCBI Taxonomy" id="1314801"/>
    <lineage>
        <taxon>Eukaryota</taxon>
        <taxon>Fungi</taxon>
        <taxon>Dikarya</taxon>
        <taxon>Ascomycota</taxon>
        <taxon>Pezizomycotina</taxon>
        <taxon>Dothideomycetes</taxon>
        <taxon>Pleosporomycetidae</taxon>
        <taxon>Pleosporales</taxon>
        <taxon>Pleomassariaceae</taxon>
        <taxon>Pleomassaria</taxon>
    </lineage>
</organism>
<accession>A0A6G1K0J1</accession>
<dbReference type="InterPro" id="IPR036380">
    <property type="entry name" value="Isochorismatase-like_sf"/>
</dbReference>
<dbReference type="Pfam" id="PF13410">
    <property type="entry name" value="GST_C_2"/>
    <property type="match status" value="1"/>
</dbReference>
<dbReference type="InterPro" id="IPR005123">
    <property type="entry name" value="Oxoglu/Fe-dep_dioxygenase_dom"/>
</dbReference>
<dbReference type="InterPro" id="IPR037151">
    <property type="entry name" value="AlkB-like_sf"/>
</dbReference>